<name>A0AAE3SX99_9BURK</name>
<comment type="caution">
    <text evidence="3">The sequence shown here is derived from an EMBL/GenBank/DDBJ whole genome shotgun (WGS) entry which is preliminary data.</text>
</comment>
<feature type="chain" id="PRO_5042287779" evidence="2">
    <location>
        <begin position="31"/>
        <end position="330"/>
    </location>
</feature>
<gene>
    <name evidence="3" type="ORF">PGB34_00940</name>
</gene>
<evidence type="ECO:0000256" key="2">
    <source>
        <dbReference type="SAM" id="SignalP"/>
    </source>
</evidence>
<sequence length="330" mass="34412">MHASPRLPRRLAIAFGALAACALLGQQAQAQDWPSKSIKLVAPSAPGGPPDAYARAIADLMGKELGQAIVVENSQAVGGMVAAQALTRAEPDGYSLLVGTTGMLTITPHANSKARYTLNDFTPLCEGVGAGLVLASHPSVGKGDFGQLKQWIAAQNPPPTYSSFSPGSPAHFLGHQFSEALKVPMTHVPYRSSPPQVTDMLAGVAPMGFVQIATAAPHIKAGKLSAYATTAPERTVELPNVPTVAELGLPQLQTTVWFGLIGPKGLPPAVAERLIAAHRKALASPEFRTRMVASGLTPSGDRCGAAFKTVMEQDSKRWAGVVKATGFQAD</sequence>
<evidence type="ECO:0000313" key="3">
    <source>
        <dbReference type="EMBL" id="MDA7414917.1"/>
    </source>
</evidence>
<comment type="similarity">
    <text evidence="1">Belongs to the UPF0065 (bug) family.</text>
</comment>
<dbReference type="CDD" id="cd07012">
    <property type="entry name" value="PBP2_Bug_TTT"/>
    <property type="match status" value="1"/>
</dbReference>
<keyword evidence="4" id="KW-1185">Reference proteome</keyword>
<dbReference type="EMBL" id="JAQIPB010000001">
    <property type="protein sequence ID" value="MDA7414917.1"/>
    <property type="molecule type" value="Genomic_DNA"/>
</dbReference>
<accession>A0AAE3SX99</accession>
<evidence type="ECO:0000256" key="1">
    <source>
        <dbReference type="ARBA" id="ARBA00006987"/>
    </source>
</evidence>
<dbReference type="InterPro" id="IPR042100">
    <property type="entry name" value="Bug_dom1"/>
</dbReference>
<dbReference type="PIRSF" id="PIRSF017082">
    <property type="entry name" value="YflP"/>
    <property type="match status" value="1"/>
</dbReference>
<dbReference type="RefSeq" id="WP_271426192.1">
    <property type="nucleotide sequence ID" value="NZ_JAQIPB010000001.1"/>
</dbReference>
<feature type="signal peptide" evidence="2">
    <location>
        <begin position="1"/>
        <end position="30"/>
    </location>
</feature>
<dbReference type="PANTHER" id="PTHR42928:SF5">
    <property type="entry name" value="BLR1237 PROTEIN"/>
    <property type="match status" value="1"/>
</dbReference>
<reference evidence="3" key="1">
    <citation type="submission" date="2023-01" db="EMBL/GenBank/DDBJ databases">
        <title>Xenophilus mangrovi sp. nov., isolated from soil of Mangrove nature reserve.</title>
        <authorList>
            <person name="Xu S."/>
            <person name="Liu Z."/>
            <person name="Xu Y."/>
        </authorList>
    </citation>
    <scope>NUCLEOTIDE SEQUENCE</scope>
    <source>
        <strain evidence="3">YW8</strain>
    </source>
</reference>
<keyword evidence="2" id="KW-0732">Signal</keyword>
<dbReference type="AlphaFoldDB" id="A0AAE3SX99"/>
<organism evidence="3 4">
    <name type="scientific">Xenophilus arseniciresistens</name>
    <dbReference type="NCBI Taxonomy" id="1283306"/>
    <lineage>
        <taxon>Bacteria</taxon>
        <taxon>Pseudomonadati</taxon>
        <taxon>Pseudomonadota</taxon>
        <taxon>Betaproteobacteria</taxon>
        <taxon>Burkholderiales</taxon>
        <taxon>Comamonadaceae</taxon>
        <taxon>Xenophilus</taxon>
    </lineage>
</organism>
<dbReference type="Gene3D" id="3.40.190.10">
    <property type="entry name" value="Periplasmic binding protein-like II"/>
    <property type="match status" value="1"/>
</dbReference>
<protein>
    <submittedName>
        <fullName evidence="3">Tripartite tricarboxylate transporter substrate binding protein</fullName>
    </submittedName>
</protein>
<dbReference type="InterPro" id="IPR005064">
    <property type="entry name" value="BUG"/>
</dbReference>
<dbReference type="PROSITE" id="PS51257">
    <property type="entry name" value="PROKAR_LIPOPROTEIN"/>
    <property type="match status" value="1"/>
</dbReference>
<proteinExistence type="inferred from homology"/>
<dbReference type="SUPFAM" id="SSF53850">
    <property type="entry name" value="Periplasmic binding protein-like II"/>
    <property type="match status" value="1"/>
</dbReference>
<dbReference type="Pfam" id="PF03401">
    <property type="entry name" value="TctC"/>
    <property type="match status" value="1"/>
</dbReference>
<evidence type="ECO:0000313" key="4">
    <source>
        <dbReference type="Proteomes" id="UP001212602"/>
    </source>
</evidence>
<dbReference type="PANTHER" id="PTHR42928">
    <property type="entry name" value="TRICARBOXYLATE-BINDING PROTEIN"/>
    <property type="match status" value="1"/>
</dbReference>
<dbReference type="Gene3D" id="3.40.190.150">
    <property type="entry name" value="Bordetella uptake gene, domain 1"/>
    <property type="match status" value="1"/>
</dbReference>
<dbReference type="Proteomes" id="UP001212602">
    <property type="component" value="Unassembled WGS sequence"/>
</dbReference>